<evidence type="ECO:0000256" key="2">
    <source>
        <dbReference type="ARBA" id="ARBA00022737"/>
    </source>
</evidence>
<dbReference type="PANTHER" id="PTHR45712">
    <property type="entry name" value="AGAP008170-PA"/>
    <property type="match status" value="1"/>
</dbReference>
<dbReference type="Pfam" id="PF13855">
    <property type="entry name" value="LRR_8"/>
    <property type="match status" value="1"/>
</dbReference>
<keyword evidence="2" id="KW-0677">Repeat</keyword>
<dbReference type="PROSITE" id="PS51450">
    <property type="entry name" value="LRR"/>
    <property type="match status" value="2"/>
</dbReference>
<keyword evidence="3" id="KW-0472">Membrane</keyword>
<dbReference type="EMBL" id="JAFDVH010000022">
    <property type="protein sequence ID" value="KAG7457153.1"/>
    <property type="molecule type" value="Genomic_DNA"/>
</dbReference>
<dbReference type="Gene3D" id="3.80.10.10">
    <property type="entry name" value="Ribonuclease Inhibitor"/>
    <property type="match status" value="3"/>
</dbReference>
<organism evidence="4 5">
    <name type="scientific">Megalops atlanticus</name>
    <name type="common">Tarpon</name>
    <name type="synonym">Clupea gigantea</name>
    <dbReference type="NCBI Taxonomy" id="7932"/>
    <lineage>
        <taxon>Eukaryota</taxon>
        <taxon>Metazoa</taxon>
        <taxon>Chordata</taxon>
        <taxon>Craniata</taxon>
        <taxon>Vertebrata</taxon>
        <taxon>Euteleostomi</taxon>
        <taxon>Actinopterygii</taxon>
        <taxon>Neopterygii</taxon>
        <taxon>Teleostei</taxon>
        <taxon>Elopiformes</taxon>
        <taxon>Megalopidae</taxon>
        <taxon>Megalops</taxon>
    </lineage>
</organism>
<evidence type="ECO:0000256" key="3">
    <source>
        <dbReference type="SAM" id="Phobius"/>
    </source>
</evidence>
<dbReference type="SUPFAM" id="SSF52058">
    <property type="entry name" value="L domain-like"/>
    <property type="match status" value="2"/>
</dbReference>
<accession>A0A9D3SVX8</accession>
<protein>
    <submittedName>
        <fullName evidence="4">Uncharacterized protein</fullName>
    </submittedName>
</protein>
<gene>
    <name evidence="4" type="ORF">MATL_G00243550</name>
</gene>
<dbReference type="GO" id="GO:0005615">
    <property type="term" value="C:extracellular space"/>
    <property type="evidence" value="ECO:0007669"/>
    <property type="project" value="TreeGrafter"/>
</dbReference>
<dbReference type="Proteomes" id="UP001046870">
    <property type="component" value="Chromosome 22"/>
</dbReference>
<keyword evidence="5" id="KW-1185">Reference proteome</keyword>
<evidence type="ECO:0000256" key="1">
    <source>
        <dbReference type="ARBA" id="ARBA00022614"/>
    </source>
</evidence>
<dbReference type="Pfam" id="PF00560">
    <property type="entry name" value="LRR_1"/>
    <property type="match status" value="2"/>
</dbReference>
<keyword evidence="3" id="KW-1133">Transmembrane helix</keyword>
<dbReference type="InterPro" id="IPR050333">
    <property type="entry name" value="SLRP"/>
</dbReference>
<dbReference type="OrthoDB" id="676979at2759"/>
<dbReference type="PANTHER" id="PTHR45712:SF22">
    <property type="entry name" value="INSULIN-LIKE GROWTH FACTOR-BINDING PROTEIN COMPLEX ACID LABILE SUBUNIT"/>
    <property type="match status" value="1"/>
</dbReference>
<evidence type="ECO:0000313" key="5">
    <source>
        <dbReference type="Proteomes" id="UP001046870"/>
    </source>
</evidence>
<dbReference type="InterPro" id="IPR003591">
    <property type="entry name" value="Leu-rich_rpt_typical-subtyp"/>
</dbReference>
<keyword evidence="1" id="KW-0433">Leucine-rich repeat</keyword>
<name>A0A9D3SVX8_MEGAT</name>
<dbReference type="InterPro" id="IPR032675">
    <property type="entry name" value="LRR_dom_sf"/>
</dbReference>
<sequence>MLQEQSLWRSDGVKMPLRAFLPYLACLAVGLPWDVLAPAASHGEYAHQGHCQLTQWTALCDGSQLSSVPADLPGDIEELHLNCNHIGMLKNTCLSGYPHLRVLSCASCHLDAIEPNVFHNTLYVENLNLAENYLHSRYQSTGQALRLLSRLKALDLSRNGLTEDMVSFLLRNMSSLEYLSLSGNVLLRLDQAIFSDLHQLEELHLERNALYEIEEGALDGLHKLRRLNLAFNGLPCLLNFRLTQLEVLNASHNDIEWFISDQGVNEPFHLETLDLRNNRLLFFPFLPTHSRVQSLLLSNNKVSFYQHLADRRSPNWTTSVQFFNLNGNHSNVTADLWDEALHGDISSVDLLDLTGNQVSYFPRGFLSKMPKLSRLRLGRNCLESFDLSSEELSDSLYELDMSNNRLTVLHANESRLTALGLRWLDLRNNNLNTIPFHQAKTLSTTLQTLFIGGNPFNCCKLEWYRVLEGGSSVNIADRSDVTCQHVTHGRQRVEHMSGHPCRNGGDESDWWYVALFLPLCLSFLGIIVIFMLTFRSTQVPKVIKKRYLRTTTY</sequence>
<evidence type="ECO:0000313" key="4">
    <source>
        <dbReference type="EMBL" id="KAG7457153.1"/>
    </source>
</evidence>
<dbReference type="InterPro" id="IPR001611">
    <property type="entry name" value="Leu-rich_rpt"/>
</dbReference>
<feature type="transmembrane region" description="Helical" evidence="3">
    <location>
        <begin position="510"/>
        <end position="534"/>
    </location>
</feature>
<proteinExistence type="predicted"/>
<dbReference type="AlphaFoldDB" id="A0A9D3SVX8"/>
<reference evidence="4" key="1">
    <citation type="submission" date="2021-01" db="EMBL/GenBank/DDBJ databases">
        <authorList>
            <person name="Zahm M."/>
            <person name="Roques C."/>
            <person name="Cabau C."/>
            <person name="Klopp C."/>
            <person name="Donnadieu C."/>
            <person name="Jouanno E."/>
            <person name="Lampietro C."/>
            <person name="Louis A."/>
            <person name="Herpin A."/>
            <person name="Echchiki A."/>
            <person name="Berthelot C."/>
            <person name="Parey E."/>
            <person name="Roest-Crollius H."/>
            <person name="Braasch I."/>
            <person name="Postlethwait J."/>
            <person name="Bobe J."/>
            <person name="Montfort J."/>
            <person name="Bouchez O."/>
            <person name="Begum T."/>
            <person name="Mejri S."/>
            <person name="Adams A."/>
            <person name="Chen W.-J."/>
            <person name="Guiguen Y."/>
        </authorList>
    </citation>
    <scope>NUCLEOTIDE SEQUENCE</scope>
    <source>
        <strain evidence="4">YG-15Mar2019-1</strain>
        <tissue evidence="4">Brain</tissue>
    </source>
</reference>
<comment type="caution">
    <text evidence="4">The sequence shown here is derived from an EMBL/GenBank/DDBJ whole genome shotgun (WGS) entry which is preliminary data.</text>
</comment>
<dbReference type="SMART" id="SM00369">
    <property type="entry name" value="LRR_TYP"/>
    <property type="match status" value="8"/>
</dbReference>
<keyword evidence="3" id="KW-0812">Transmembrane</keyword>